<feature type="coiled-coil region" evidence="1">
    <location>
        <begin position="30"/>
        <end position="57"/>
    </location>
</feature>
<keyword evidence="3" id="KW-1185">Reference proteome</keyword>
<organism evidence="2 3">
    <name type="scientific">Polyrhizophydium stewartii</name>
    <dbReference type="NCBI Taxonomy" id="2732419"/>
    <lineage>
        <taxon>Eukaryota</taxon>
        <taxon>Fungi</taxon>
        <taxon>Fungi incertae sedis</taxon>
        <taxon>Chytridiomycota</taxon>
        <taxon>Chytridiomycota incertae sedis</taxon>
        <taxon>Chytridiomycetes</taxon>
        <taxon>Rhizophydiales</taxon>
        <taxon>Rhizophydiales incertae sedis</taxon>
        <taxon>Polyrhizophydium</taxon>
    </lineage>
</organism>
<gene>
    <name evidence="2" type="ORF">HK105_203543</name>
</gene>
<name>A0ABR4NB67_9FUNG</name>
<dbReference type="Proteomes" id="UP001527925">
    <property type="component" value="Unassembled WGS sequence"/>
</dbReference>
<evidence type="ECO:0000313" key="3">
    <source>
        <dbReference type="Proteomes" id="UP001527925"/>
    </source>
</evidence>
<reference evidence="2 3" key="1">
    <citation type="submission" date="2023-09" db="EMBL/GenBank/DDBJ databases">
        <title>Pangenome analysis of Batrachochytrium dendrobatidis and related Chytrids.</title>
        <authorList>
            <person name="Yacoub M.N."/>
            <person name="Stajich J.E."/>
            <person name="James T.Y."/>
        </authorList>
    </citation>
    <scope>NUCLEOTIDE SEQUENCE [LARGE SCALE GENOMIC DNA]</scope>
    <source>
        <strain evidence="2 3">JEL0888</strain>
    </source>
</reference>
<dbReference type="EMBL" id="JADGIZ020000014">
    <property type="protein sequence ID" value="KAL2916764.1"/>
    <property type="molecule type" value="Genomic_DNA"/>
</dbReference>
<comment type="caution">
    <text evidence="2">The sequence shown here is derived from an EMBL/GenBank/DDBJ whole genome shotgun (WGS) entry which is preliminary data.</text>
</comment>
<proteinExistence type="predicted"/>
<evidence type="ECO:0000256" key="1">
    <source>
        <dbReference type="SAM" id="Coils"/>
    </source>
</evidence>
<accession>A0ABR4NB67</accession>
<sequence length="137" mass="15374">MYGAQDELIKSLREAAAQLQYEKRDLVSSTVALQEKVTTLEKRVKVLEQREQHLLKEKELAMRDLDNHRRAGAGERTSVDVLKAQIAEEHAQNAALIVHNRSLKTQICELETVIETLMQTASPDAARHAAAVLKSFS</sequence>
<protein>
    <submittedName>
        <fullName evidence="2">Uncharacterized protein</fullName>
    </submittedName>
</protein>
<keyword evidence="1" id="KW-0175">Coiled coil</keyword>
<evidence type="ECO:0000313" key="2">
    <source>
        <dbReference type="EMBL" id="KAL2916764.1"/>
    </source>
</evidence>